<evidence type="ECO:0000313" key="2">
    <source>
        <dbReference type="EMBL" id="KAL3117233.1"/>
    </source>
</evidence>
<dbReference type="Proteomes" id="UP001620626">
    <property type="component" value="Unassembled WGS sequence"/>
</dbReference>
<feature type="compositionally biased region" description="Basic and acidic residues" evidence="1">
    <location>
        <begin position="57"/>
        <end position="68"/>
    </location>
</feature>
<accession>A0ABD2LPR3</accession>
<protein>
    <submittedName>
        <fullName evidence="2">Uncharacterized protein</fullName>
    </submittedName>
</protein>
<name>A0ABD2LPR3_9BILA</name>
<dbReference type="AlphaFoldDB" id="A0ABD2LPR3"/>
<keyword evidence="3" id="KW-1185">Reference proteome</keyword>
<evidence type="ECO:0000313" key="3">
    <source>
        <dbReference type="Proteomes" id="UP001620626"/>
    </source>
</evidence>
<feature type="region of interest" description="Disordered" evidence="1">
    <location>
        <begin position="1"/>
        <end position="20"/>
    </location>
</feature>
<reference evidence="2 3" key="1">
    <citation type="submission" date="2024-10" db="EMBL/GenBank/DDBJ databases">
        <authorList>
            <person name="Kim D."/>
        </authorList>
    </citation>
    <scope>NUCLEOTIDE SEQUENCE [LARGE SCALE GENOMIC DNA]</scope>
    <source>
        <strain evidence="2">BH-2024</strain>
    </source>
</reference>
<dbReference type="EMBL" id="JBICBT010000334">
    <property type="protein sequence ID" value="KAL3117233.1"/>
    <property type="molecule type" value="Genomic_DNA"/>
</dbReference>
<proteinExistence type="predicted"/>
<comment type="caution">
    <text evidence="2">The sequence shown here is derived from an EMBL/GenBank/DDBJ whole genome shotgun (WGS) entry which is preliminary data.</text>
</comment>
<feature type="region of interest" description="Disordered" evidence="1">
    <location>
        <begin position="57"/>
        <end position="97"/>
    </location>
</feature>
<sequence length="97" mass="10935">MCDSEREAAVPPTAPLMMQHGEDLLGNRTSSSLRRVLHTHSHFHLLLLLVIRQQRERGRAGAKGDGRTELPPLFLPLLHPPPRKGMGLADCHRRHKI</sequence>
<gene>
    <name evidence="2" type="ORF">niasHT_007636</name>
</gene>
<organism evidence="2 3">
    <name type="scientific">Heterodera trifolii</name>
    <dbReference type="NCBI Taxonomy" id="157864"/>
    <lineage>
        <taxon>Eukaryota</taxon>
        <taxon>Metazoa</taxon>
        <taxon>Ecdysozoa</taxon>
        <taxon>Nematoda</taxon>
        <taxon>Chromadorea</taxon>
        <taxon>Rhabditida</taxon>
        <taxon>Tylenchina</taxon>
        <taxon>Tylenchomorpha</taxon>
        <taxon>Tylenchoidea</taxon>
        <taxon>Heteroderidae</taxon>
        <taxon>Heteroderinae</taxon>
        <taxon>Heterodera</taxon>
    </lineage>
</organism>
<evidence type="ECO:0000256" key="1">
    <source>
        <dbReference type="SAM" id="MobiDB-lite"/>
    </source>
</evidence>